<dbReference type="PANTHER" id="PTHR43849">
    <property type="entry name" value="BLL3936 PROTEIN"/>
    <property type="match status" value="1"/>
</dbReference>
<feature type="transmembrane region" description="Helical" evidence="2">
    <location>
        <begin position="63"/>
        <end position="81"/>
    </location>
</feature>
<feature type="transmembrane region" description="Helical" evidence="2">
    <location>
        <begin position="304"/>
        <end position="327"/>
    </location>
</feature>
<dbReference type="InterPro" id="IPR010656">
    <property type="entry name" value="DctM"/>
</dbReference>
<feature type="transmembrane region" description="Helical" evidence="2">
    <location>
        <begin position="506"/>
        <end position="534"/>
    </location>
</feature>
<feature type="transmembrane region" description="Helical" evidence="2">
    <location>
        <begin position="140"/>
        <end position="158"/>
    </location>
</feature>
<keyword evidence="1" id="KW-0997">Cell inner membrane</keyword>
<keyword evidence="2" id="KW-1133">Transmembrane helix</keyword>
<keyword evidence="1" id="KW-0813">Transport</keyword>
<evidence type="ECO:0000313" key="5">
    <source>
        <dbReference type="Proteomes" id="UP000245765"/>
    </source>
</evidence>
<feature type="transmembrane region" description="Helical" evidence="2">
    <location>
        <begin position="546"/>
        <end position="565"/>
    </location>
</feature>
<feature type="domain" description="TRAP C4-dicarboxylate transport system permease DctM subunit" evidence="3">
    <location>
        <begin position="130"/>
        <end position="567"/>
    </location>
</feature>
<dbReference type="RefSeq" id="WP_109868580.1">
    <property type="nucleotide sequence ID" value="NZ_QGNA01000001.1"/>
</dbReference>
<sequence>MAAPVPPAAEAGAVLPAAEAVPPARIGGWRRPLLLVLTAGLVGFLCITAVYGQLPNMQQRNIAVTLVLLIGLISFPAHAGARDRVPWYDWAMAVVLVVAAVNLHLKFWDIMMDPMAAIAVPDLVLGLCVAAITVEVSRRAVGSSFAVLVVIAVLYTLYGNLIPGRFAHTGLTWQFLAENVYFSTSGLWGPLTDSFVSLIALFVIFGALMMNTGVGAAMMDAAKLAAGRFTGGAAKIAVVSSAMVGTITGSSVTNVAMTGQFTIPLMKRLGYKPAVAGAVEATASSGGQITPPLMGAGLFLMADFLNVAVTDIMLAALIPAFLFYVGVLASVHFDSAKEGVGGVPPEEMPDPRRLRDPRVVIPLLLPFVVLIGMIAQGWPVSWSVLAASAAIALSHLLTARSLAELAKNTRELVNALIETGPGLVTLGALIAAASVLVGLIDLTGVGVKFTEVILGLSDGSLIVTLLLSAAVMLLLGMGMPTTAAYVLSTAVIVVALQRVGLSPLQAHLFAFYVATLSALTPPVCAAVFVAAGIAGAPWTETAYHTVRLAIIKYLLPFLFALHPALLMEGSAAMVLVTLVVAVIGTVLMSASLSGYLLAPLNPLARVALFVASALILEPEPISSLVGLAMAGALIWLLRRRA</sequence>
<dbReference type="OrthoDB" id="9759894at2"/>
<feature type="transmembrane region" description="Helical" evidence="2">
    <location>
        <begin position="452"/>
        <end position="475"/>
    </location>
</feature>
<organism evidence="4 5">
    <name type="scientific">Falsiroseomonas bella</name>
    <dbReference type="NCBI Taxonomy" id="2184016"/>
    <lineage>
        <taxon>Bacteria</taxon>
        <taxon>Pseudomonadati</taxon>
        <taxon>Pseudomonadota</taxon>
        <taxon>Alphaproteobacteria</taxon>
        <taxon>Acetobacterales</taxon>
        <taxon>Roseomonadaceae</taxon>
        <taxon>Falsiroseomonas</taxon>
    </lineage>
</organism>
<evidence type="ECO:0000313" key="4">
    <source>
        <dbReference type="EMBL" id="PWS37958.1"/>
    </source>
</evidence>
<feature type="transmembrane region" description="Helical" evidence="2">
    <location>
        <begin position="359"/>
        <end position="378"/>
    </location>
</feature>
<dbReference type="EMBL" id="QGNA01000001">
    <property type="protein sequence ID" value="PWS37958.1"/>
    <property type="molecule type" value="Genomic_DNA"/>
</dbReference>
<dbReference type="Pfam" id="PF06808">
    <property type="entry name" value="DctM"/>
    <property type="match status" value="1"/>
</dbReference>
<evidence type="ECO:0000259" key="3">
    <source>
        <dbReference type="Pfam" id="PF06808"/>
    </source>
</evidence>
<feature type="transmembrane region" description="Helical" evidence="2">
    <location>
        <begin position="195"/>
        <end position="216"/>
    </location>
</feature>
<dbReference type="GO" id="GO:0005886">
    <property type="term" value="C:plasma membrane"/>
    <property type="evidence" value="ECO:0007669"/>
    <property type="project" value="UniProtKB-SubCell"/>
</dbReference>
<keyword evidence="5" id="KW-1185">Reference proteome</keyword>
<name>A0A317FK06_9PROT</name>
<accession>A0A317FK06</accession>
<dbReference type="PANTHER" id="PTHR43849:SF2">
    <property type="entry name" value="BLL3936 PROTEIN"/>
    <property type="match status" value="1"/>
</dbReference>
<comment type="function">
    <text evidence="1">Part of the tripartite ATP-independent periplasmic (TRAP) transport system.</text>
</comment>
<dbReference type="InterPro" id="IPR011853">
    <property type="entry name" value="TRAP_DctM-Dct_fused"/>
</dbReference>
<protein>
    <recommendedName>
        <fullName evidence="3">TRAP C4-dicarboxylate transport system permease DctM subunit domain-containing protein</fullName>
    </recommendedName>
</protein>
<keyword evidence="2" id="KW-0472">Membrane</keyword>
<evidence type="ECO:0000256" key="1">
    <source>
        <dbReference type="RuleBase" id="RU369079"/>
    </source>
</evidence>
<feature type="transmembrane region" description="Helical" evidence="2">
    <location>
        <begin position="621"/>
        <end position="637"/>
    </location>
</feature>
<comment type="caution">
    <text evidence="4">The sequence shown here is derived from an EMBL/GenBank/DDBJ whole genome shotgun (WGS) entry which is preliminary data.</text>
</comment>
<dbReference type="Proteomes" id="UP000245765">
    <property type="component" value="Unassembled WGS sequence"/>
</dbReference>
<comment type="subcellular location">
    <subcellularLocation>
        <location evidence="1">Cell inner membrane</location>
        <topology evidence="1">Multi-pass membrane protein</topology>
    </subcellularLocation>
</comment>
<evidence type="ECO:0000256" key="2">
    <source>
        <dbReference type="SAM" id="Phobius"/>
    </source>
</evidence>
<feature type="transmembrane region" description="Helical" evidence="2">
    <location>
        <begin position="236"/>
        <end position="257"/>
    </location>
</feature>
<dbReference type="NCBIfam" id="TIGR02123">
    <property type="entry name" value="TRAP_fused"/>
    <property type="match status" value="1"/>
</dbReference>
<gene>
    <name evidence="4" type="ORF">DFH01_01185</name>
</gene>
<feature type="transmembrane region" description="Helical" evidence="2">
    <location>
        <begin position="482"/>
        <end position="500"/>
    </location>
</feature>
<feature type="transmembrane region" description="Helical" evidence="2">
    <location>
        <begin position="117"/>
        <end position="134"/>
    </location>
</feature>
<keyword evidence="1" id="KW-1003">Cell membrane</keyword>
<feature type="transmembrane region" description="Helical" evidence="2">
    <location>
        <begin position="87"/>
        <end position="105"/>
    </location>
</feature>
<keyword evidence="2" id="KW-0812">Transmembrane</keyword>
<dbReference type="GO" id="GO:0022857">
    <property type="term" value="F:transmembrane transporter activity"/>
    <property type="evidence" value="ECO:0007669"/>
    <property type="project" value="UniProtKB-UniRule"/>
</dbReference>
<dbReference type="AlphaFoldDB" id="A0A317FK06"/>
<feature type="transmembrane region" description="Helical" evidence="2">
    <location>
        <begin position="415"/>
        <end position="440"/>
    </location>
</feature>
<reference evidence="5" key="1">
    <citation type="submission" date="2018-05" db="EMBL/GenBank/DDBJ databases">
        <authorList>
            <person name="Du Z."/>
            <person name="Wang X."/>
        </authorList>
    </citation>
    <scope>NUCLEOTIDE SEQUENCE [LARGE SCALE GENOMIC DNA]</scope>
    <source>
        <strain evidence="5">CQN31</strain>
    </source>
</reference>
<proteinExistence type="predicted"/>
<feature type="transmembrane region" description="Helical" evidence="2">
    <location>
        <begin position="33"/>
        <end position="51"/>
    </location>
</feature>
<feature type="transmembrane region" description="Helical" evidence="2">
    <location>
        <begin position="571"/>
        <end position="588"/>
    </location>
</feature>